<organism evidence="3 4">
    <name type="scientific">Svornostia abyssi</name>
    <dbReference type="NCBI Taxonomy" id="2898438"/>
    <lineage>
        <taxon>Bacteria</taxon>
        <taxon>Bacillati</taxon>
        <taxon>Actinomycetota</taxon>
        <taxon>Thermoleophilia</taxon>
        <taxon>Solirubrobacterales</taxon>
        <taxon>Baekduiaceae</taxon>
        <taxon>Svornostia</taxon>
    </lineage>
</organism>
<proteinExistence type="inferred from homology"/>
<accession>A0ABY5PDN5</accession>
<evidence type="ECO:0000256" key="1">
    <source>
        <dbReference type="ARBA" id="ARBA00006739"/>
    </source>
</evidence>
<dbReference type="GO" id="GO:0008168">
    <property type="term" value="F:methyltransferase activity"/>
    <property type="evidence" value="ECO:0007669"/>
    <property type="project" value="UniProtKB-KW"/>
</dbReference>
<dbReference type="PANTHER" id="PTHR48090:SF7">
    <property type="entry name" value="RFBJ PROTEIN"/>
    <property type="match status" value="1"/>
</dbReference>
<dbReference type="InterPro" id="IPR050256">
    <property type="entry name" value="Glycosyltransferase_2"/>
</dbReference>
<keyword evidence="3" id="KW-0489">Methyltransferase</keyword>
<evidence type="ECO:0000313" key="4">
    <source>
        <dbReference type="Proteomes" id="UP001058860"/>
    </source>
</evidence>
<feature type="domain" description="Glycosyltransferase 2-like" evidence="2">
    <location>
        <begin position="320"/>
        <end position="479"/>
    </location>
</feature>
<name>A0ABY5PDN5_9ACTN</name>
<gene>
    <name evidence="3" type="ORF">LRS13_19110</name>
</gene>
<reference evidence="4" key="1">
    <citation type="submission" date="2021-11" db="EMBL/GenBank/DDBJ databases">
        <title>Cultivation dependent microbiological survey of springs from the worlds oldest radium mine currently devoted to the extraction of radon-saturated water.</title>
        <authorList>
            <person name="Kapinusova G."/>
            <person name="Smrhova T."/>
            <person name="Strejcek M."/>
            <person name="Suman J."/>
            <person name="Jani K."/>
            <person name="Pajer P."/>
            <person name="Uhlik O."/>
        </authorList>
    </citation>
    <scope>NUCLEOTIDE SEQUENCE [LARGE SCALE GENOMIC DNA]</scope>
    <source>
        <strain evidence="4">J379</strain>
    </source>
</reference>
<keyword evidence="4" id="KW-1185">Reference proteome</keyword>
<dbReference type="InterPro" id="IPR029044">
    <property type="entry name" value="Nucleotide-diphossugar_trans"/>
</dbReference>
<dbReference type="InterPro" id="IPR001173">
    <property type="entry name" value="Glyco_trans_2-like"/>
</dbReference>
<dbReference type="EMBL" id="CP088295">
    <property type="protein sequence ID" value="UUY02775.1"/>
    <property type="molecule type" value="Genomic_DNA"/>
</dbReference>
<dbReference type="Gene3D" id="3.40.50.150">
    <property type="entry name" value="Vaccinia Virus protein VP39"/>
    <property type="match status" value="1"/>
</dbReference>
<dbReference type="GO" id="GO:0032259">
    <property type="term" value="P:methylation"/>
    <property type="evidence" value="ECO:0007669"/>
    <property type="project" value="UniProtKB-KW"/>
</dbReference>
<comment type="similarity">
    <text evidence="1">Belongs to the glycosyltransferase 2 family.</text>
</comment>
<dbReference type="Proteomes" id="UP001058860">
    <property type="component" value="Chromosome"/>
</dbReference>
<protein>
    <submittedName>
        <fullName evidence="3">Methyltransferase domain-containing protein</fullName>
    </submittedName>
</protein>
<dbReference type="Gene3D" id="3.90.550.10">
    <property type="entry name" value="Spore Coat Polysaccharide Biosynthesis Protein SpsA, Chain A"/>
    <property type="match status" value="1"/>
</dbReference>
<keyword evidence="3" id="KW-0808">Transferase</keyword>
<sequence length="571" mass="62693">MGASRVCGICGGAAAFYLPGATEVTDPDAMSPTCHVPGQHGDLYRCRECGTVQQPDLPTGIDLTDLYRAMHDVRYLDQEAGRRRTANRLLDLIAEHQPARSDVRFLDVGCGHGLLLDEAARRGYATTGLELSAGAARHGREVLGLDVREQTVDQLAAEGCEPFDVIVLADVIEHLDDPKAILAELSALLAPGGVLCVVTPDPASKTARLARSRWWGFIPAHTYLLPRRTLRELLSARGLVVSTDIPLVRDFTLRYWMAGFAERSGAVAAAVERAARSRRADAMISLSLGDERVMLAHRVEVLRTERPLARPRGGDQQVLVVLPAYNAAKTIPQVAEELPADATDGVLLVDDCSKDATTEVALEHGFDVLRHPVNRGYGANQKSCYVQAARDGYDAVVMVHADNQYDPALVPQIVAPILEGRADVVIGSRLLEDRAIQGGMPRWKWVGNRVLTGLENAAFRRSYSEYHTGYRAFSVDFLRSIAFLRNSDEFVFDQEIFAQAVARGARVEEVAIPTRYFLEASSVSFPDSVEYGLRTLYVLARFRLSEYGRRWAPLGAPATHLDADPEPVLDR</sequence>
<dbReference type="CDD" id="cd04179">
    <property type="entry name" value="DPM_DPG-synthase_like"/>
    <property type="match status" value="1"/>
</dbReference>
<dbReference type="CDD" id="cd08168">
    <property type="entry name" value="Cytochrom_C3"/>
    <property type="match status" value="1"/>
</dbReference>
<dbReference type="RefSeq" id="WP_353863298.1">
    <property type="nucleotide sequence ID" value="NZ_CP088295.1"/>
</dbReference>
<dbReference type="Pfam" id="PF00535">
    <property type="entry name" value="Glycos_transf_2"/>
    <property type="match status" value="1"/>
</dbReference>
<dbReference type="PANTHER" id="PTHR48090">
    <property type="entry name" value="UNDECAPRENYL-PHOSPHATE 4-DEOXY-4-FORMAMIDO-L-ARABINOSE TRANSFERASE-RELATED"/>
    <property type="match status" value="1"/>
</dbReference>
<dbReference type="InterPro" id="IPR029063">
    <property type="entry name" value="SAM-dependent_MTases_sf"/>
</dbReference>
<dbReference type="Pfam" id="PF13489">
    <property type="entry name" value="Methyltransf_23"/>
    <property type="match status" value="1"/>
</dbReference>
<dbReference type="SUPFAM" id="SSF53448">
    <property type="entry name" value="Nucleotide-diphospho-sugar transferases"/>
    <property type="match status" value="1"/>
</dbReference>
<dbReference type="CDD" id="cd02440">
    <property type="entry name" value="AdoMet_MTases"/>
    <property type="match status" value="1"/>
</dbReference>
<evidence type="ECO:0000313" key="3">
    <source>
        <dbReference type="EMBL" id="UUY02775.1"/>
    </source>
</evidence>
<evidence type="ECO:0000259" key="2">
    <source>
        <dbReference type="Pfam" id="PF00535"/>
    </source>
</evidence>
<dbReference type="SUPFAM" id="SSF53335">
    <property type="entry name" value="S-adenosyl-L-methionine-dependent methyltransferases"/>
    <property type="match status" value="1"/>
</dbReference>